<accession>A0A552V2U9</accession>
<name>A0A552V2U9_9FLAO</name>
<dbReference type="EMBL" id="VJVZ01000005">
    <property type="protein sequence ID" value="TRW24810.1"/>
    <property type="molecule type" value="Genomic_DNA"/>
</dbReference>
<protein>
    <submittedName>
        <fullName evidence="3">T9SS type B sorting domain-containing protein</fullName>
    </submittedName>
</protein>
<dbReference type="PROSITE" id="PS50093">
    <property type="entry name" value="PKD"/>
    <property type="match status" value="1"/>
</dbReference>
<sequence length="1132" mass="119418">MAHQYRQGGKLSAINIYLYFFLLLGFTQAFAQKEANIWYFGGNAGLDFSSGAPTTLSNSALYTGEGCSTISDPAGNLLFYTNGVVVYNSNHQIMAGGGDLQGGTSSSQAAIIVKKPGSATSYYIFTSQAFDNYLPLGLNFYEVDMSLNAGLGAVTKKNNLPLNQNPNPPLATPVAEKLTAVYHADGEQIWVISHKANNSQDFIAYLVSSTGVNTTPVTSTVGTVHDRYFIPAGLLEESNLAGCIKASPDGSKLAVALYRNASMFVTTPLIIEGVELFDFNASTGVVSNAKTVNTLKSYGVEFSPNSDVLYTSSTASGNPNQIYQYDVTLGTQAAIQASQVLLTTQNQPILTLQLAPDGKMYAAKGGNSALHVINNPNILGTGCNFQASGLALSNSCFNGLPNFLTSYFAEDILFDGLCAGSPTTFTVSPYTELQSASWNFGDPDSGTSNTSTQIEPSHTYSQPGTYTVTVDFVSEEGNTLQITGTVTIVPAPTATMPANLTACTGAATATYNLTAQTPVILGTQPATDFTVTYYTTQADATAGTNAITGDLATYVSGNATIYVRVQNNVSSCFATTSFQLVLSPLPTISQVAPITACDTGAADGFTTFNLTSQETALLAGQTGVTVTYYTSQADAEAGSNTITTPATFTNTVNPQTIYVALTNAAGCKDFTLFVLNVTPAPAVPAVPNLTACDLSTQDGFTVFNLTQQNALLLAGQTGATVAYYTNQADALAGTNPIATPDTFTNTANPNQTIYAVVTYASGCINYTTFTLNVIGAPVAPTVGNLSVCDSGVADEFATFNLSQQDVALLNGQTGVTVTYYTSLADAEAGTNAITTPAAFTNTVNPQTIYAVLTNAAGCNDHSEFTLNVLALPAVVAVPALEVCDDNTDGISIFNLTQQQTALLNGQTGVTVDYFTTQADAEANINAIVSPASYSNLSATQTVYVRLGNGTCFTTTSFVIRVLAVPEITATLTVESCEAYDLTSVETQLDGSLTYTYYTTQADAAAGTNEIAGPSAYTITESEPTVYLRAENASGCFDVAPVSLTDGDCMIQRGISPNGDDKNNSFDLSGFDVRKLEIFNRYGKEVYTKPNYRNEWIGQTDKGDELPTGTYFYVIEFNNAKSKTGWIYINRQN</sequence>
<comment type="caution">
    <text evidence="3">The sequence shown here is derived from an EMBL/GenBank/DDBJ whole genome shotgun (WGS) entry which is preliminary data.</text>
</comment>
<dbReference type="InterPro" id="IPR026341">
    <property type="entry name" value="T9SS_type_B"/>
</dbReference>
<keyword evidence="1" id="KW-0472">Membrane</keyword>
<keyword evidence="1" id="KW-0812">Transmembrane</keyword>
<evidence type="ECO:0000259" key="2">
    <source>
        <dbReference type="PROSITE" id="PS50093"/>
    </source>
</evidence>
<dbReference type="Proteomes" id="UP000320643">
    <property type="component" value="Unassembled WGS sequence"/>
</dbReference>
<feature type="transmembrane region" description="Helical" evidence="1">
    <location>
        <begin position="12"/>
        <end position="31"/>
    </location>
</feature>
<dbReference type="SUPFAM" id="SSF82171">
    <property type="entry name" value="DPP6 N-terminal domain-like"/>
    <property type="match status" value="1"/>
</dbReference>
<dbReference type="Pfam" id="PF13585">
    <property type="entry name" value="CHU_C"/>
    <property type="match status" value="1"/>
</dbReference>
<dbReference type="Gene3D" id="2.60.40.10">
    <property type="entry name" value="Immunoglobulins"/>
    <property type="match status" value="1"/>
</dbReference>
<dbReference type="InterPro" id="IPR000601">
    <property type="entry name" value="PKD_dom"/>
</dbReference>
<dbReference type="InterPro" id="IPR013783">
    <property type="entry name" value="Ig-like_fold"/>
</dbReference>
<gene>
    <name evidence="3" type="ORF">FMM05_09940</name>
</gene>
<dbReference type="AlphaFoldDB" id="A0A552V2U9"/>
<evidence type="ECO:0000313" key="3">
    <source>
        <dbReference type="EMBL" id="TRW24810.1"/>
    </source>
</evidence>
<dbReference type="RefSeq" id="WP_143373213.1">
    <property type="nucleotide sequence ID" value="NZ_VJVZ01000005.1"/>
</dbReference>
<dbReference type="NCBIfam" id="TIGR04131">
    <property type="entry name" value="Bac_Flav_CTERM"/>
    <property type="match status" value="1"/>
</dbReference>
<dbReference type="Gene3D" id="2.120.10.30">
    <property type="entry name" value="TolB, C-terminal domain"/>
    <property type="match status" value="1"/>
</dbReference>
<evidence type="ECO:0000256" key="1">
    <source>
        <dbReference type="SAM" id="Phobius"/>
    </source>
</evidence>
<dbReference type="Pfam" id="PF18911">
    <property type="entry name" value="PKD_4"/>
    <property type="match status" value="1"/>
</dbReference>
<dbReference type="OrthoDB" id="1489185at2"/>
<organism evidence="3 4">
    <name type="scientific">Flavobacterium zepuense</name>
    <dbReference type="NCBI Taxonomy" id="2593302"/>
    <lineage>
        <taxon>Bacteria</taxon>
        <taxon>Pseudomonadati</taxon>
        <taxon>Bacteroidota</taxon>
        <taxon>Flavobacteriia</taxon>
        <taxon>Flavobacteriales</taxon>
        <taxon>Flavobacteriaceae</taxon>
        <taxon>Flavobacterium</taxon>
    </lineage>
</organism>
<evidence type="ECO:0000313" key="4">
    <source>
        <dbReference type="Proteomes" id="UP000320643"/>
    </source>
</evidence>
<dbReference type="InterPro" id="IPR035986">
    <property type="entry name" value="PKD_dom_sf"/>
</dbReference>
<keyword evidence="4" id="KW-1185">Reference proteome</keyword>
<dbReference type="CDD" id="cd00146">
    <property type="entry name" value="PKD"/>
    <property type="match status" value="1"/>
</dbReference>
<keyword evidence="1" id="KW-1133">Transmembrane helix</keyword>
<dbReference type="SUPFAM" id="SSF49299">
    <property type="entry name" value="PKD domain"/>
    <property type="match status" value="1"/>
</dbReference>
<dbReference type="InterPro" id="IPR011042">
    <property type="entry name" value="6-blade_b-propeller_TolB-like"/>
</dbReference>
<feature type="domain" description="PKD" evidence="2">
    <location>
        <begin position="438"/>
        <end position="488"/>
    </location>
</feature>
<proteinExistence type="predicted"/>
<reference evidence="3 4" key="1">
    <citation type="submission" date="2019-07" db="EMBL/GenBank/DDBJ databases">
        <title>Flavobacterium sp. nov., isolated from glacier ice.</title>
        <authorList>
            <person name="Liu Q."/>
            <person name="Xin Y.-H."/>
        </authorList>
    </citation>
    <scope>NUCLEOTIDE SEQUENCE [LARGE SCALE GENOMIC DNA]</scope>
    <source>
        <strain evidence="3 4">ZT4R6</strain>
    </source>
</reference>